<evidence type="ECO:0000313" key="3">
    <source>
        <dbReference type="Proteomes" id="UP000451354"/>
    </source>
</evidence>
<dbReference type="AlphaFoldDB" id="A0A6M5UC92"/>
<reference evidence="2 3" key="1">
    <citation type="journal article" date="2022" name="Int. J. Syst. Evol. Microbiol.">
        <title>Cellulosimicrobium protaetiae sp. nov., isolated from the gut of the larva of Protaetia brevitarsis seulensis.</title>
        <authorList>
            <person name="Le Han H."/>
            <person name="Nguyen T.T.H."/>
            <person name="Li Z."/>
            <person name="Shin N.R."/>
            <person name="Kim S.G."/>
        </authorList>
    </citation>
    <scope>NUCLEOTIDE SEQUENCE [LARGE SCALE GENOMIC DNA]</scope>
    <source>
        <strain evidence="2 3">BI34</strain>
    </source>
</reference>
<dbReference type="Proteomes" id="UP000451354">
    <property type="component" value="Chromosome"/>
</dbReference>
<dbReference type="KEGG" id="cprt:FIC82_002120"/>
<dbReference type="InterPro" id="IPR003615">
    <property type="entry name" value="HNH_nuc"/>
</dbReference>
<evidence type="ECO:0000259" key="1">
    <source>
        <dbReference type="Pfam" id="PF13391"/>
    </source>
</evidence>
<dbReference type="Pfam" id="PF13391">
    <property type="entry name" value="HNH_2"/>
    <property type="match status" value="1"/>
</dbReference>
<accession>A0A6M5UC92</accession>
<name>A0A6M5UC92_9MICO</name>
<gene>
    <name evidence="2" type="ORF">FIC82_002120</name>
</gene>
<protein>
    <recommendedName>
        <fullName evidence="1">HNH nuclease domain-containing protein</fullName>
    </recommendedName>
</protein>
<organism evidence="2 3">
    <name type="scientific">Cellulosimicrobium protaetiae</name>
    <dbReference type="NCBI Taxonomy" id="2587808"/>
    <lineage>
        <taxon>Bacteria</taxon>
        <taxon>Bacillati</taxon>
        <taxon>Actinomycetota</taxon>
        <taxon>Actinomycetes</taxon>
        <taxon>Micrococcales</taxon>
        <taxon>Promicromonosporaceae</taxon>
        <taxon>Cellulosimicrobium</taxon>
    </lineage>
</organism>
<dbReference type="EMBL" id="CP052757">
    <property type="protein sequence ID" value="QJW35182.1"/>
    <property type="molecule type" value="Genomic_DNA"/>
</dbReference>
<proteinExistence type="predicted"/>
<sequence>MATREPRRAWLLMAAGDDRGYGGNEGYDDEYGAYYSWDSKVVNHKNLTVGDPVALWDKRRLLGVSVIEEIERSTGHKLQNRCPVCRTTAIKPRKTKLPRFRCDDCKAEFDTPRSEVVEVEIYRARYDAAWTDLDGLLDDREIRGVQANKGEFNAMRRLDWAAFSDVLERKHADRALRRVVGRLPDVAWGPTLDIAVDVPQGFRESLVRVRRGQREFREALLTAQGHRCAFTGAAPARVLEAGHLYSYARIGEHRAHGGLMLRRDIHRLFDDGLLAVDPEHGRVDVAEDLESCPQYARLHQQPLTLHLRDEQVDWLTQHWTEHRTVAD</sequence>
<dbReference type="OrthoDB" id="4464809at2"/>
<feature type="domain" description="HNH nuclease" evidence="1">
    <location>
        <begin position="228"/>
        <end position="277"/>
    </location>
</feature>
<keyword evidence="3" id="KW-1185">Reference proteome</keyword>
<dbReference type="RefSeq" id="WP_154797382.1">
    <property type="nucleotide sequence ID" value="NZ_CP052757.1"/>
</dbReference>
<evidence type="ECO:0000313" key="2">
    <source>
        <dbReference type="EMBL" id="QJW35182.1"/>
    </source>
</evidence>